<feature type="domain" description="UvrD-like helicase ATP-binding" evidence="17">
    <location>
        <begin position="667"/>
        <end position="942"/>
    </location>
</feature>
<protein>
    <recommendedName>
        <fullName evidence="10">DNA 3'-5' helicase</fullName>
        <ecNumber evidence="10">5.6.2.4</ecNumber>
    </recommendedName>
</protein>
<dbReference type="Proteomes" id="UP000310685">
    <property type="component" value="Unassembled WGS sequence"/>
</dbReference>
<keyword evidence="6 14" id="KW-0067">ATP-binding</keyword>
<dbReference type="GO" id="GO:0003723">
    <property type="term" value="F:RNA binding"/>
    <property type="evidence" value="ECO:0007669"/>
    <property type="project" value="InterPro"/>
</dbReference>
<evidence type="ECO:0000313" key="21">
    <source>
        <dbReference type="Proteomes" id="UP000307169"/>
    </source>
</evidence>
<feature type="region of interest" description="Disordered" evidence="15">
    <location>
        <begin position="1446"/>
        <end position="1473"/>
    </location>
</feature>
<gene>
    <name evidence="20" type="ORF">E3Q17_02820</name>
    <name evidence="19" type="ORF">E3Q22_01362</name>
</gene>
<dbReference type="PANTHER" id="PTHR11070:SF2">
    <property type="entry name" value="ATP-DEPENDENT DNA HELICASE SRS2"/>
    <property type="match status" value="1"/>
</dbReference>
<dbReference type="Proteomes" id="UP000307169">
    <property type="component" value="Unassembled WGS sequence"/>
</dbReference>
<comment type="caution">
    <text evidence="19">The sequence shown here is derived from an EMBL/GenBank/DDBJ whole genome shotgun (WGS) entry which is preliminary data.</text>
</comment>
<dbReference type="Gene3D" id="1.25.10.10">
    <property type="entry name" value="Leucine-rich Repeat Variant"/>
    <property type="match status" value="1"/>
</dbReference>
<dbReference type="GO" id="GO:0005634">
    <property type="term" value="C:nucleus"/>
    <property type="evidence" value="ECO:0007669"/>
    <property type="project" value="TreeGrafter"/>
</dbReference>
<feature type="compositionally biased region" description="Polar residues" evidence="15">
    <location>
        <begin position="1454"/>
        <end position="1473"/>
    </location>
</feature>
<keyword evidence="7" id="KW-0238">DNA-binding</keyword>
<reference evidence="21 22" key="1">
    <citation type="submission" date="2019-03" db="EMBL/GenBank/DDBJ databases">
        <title>Sequencing 25 genomes of Wallemia mellicola.</title>
        <authorList>
            <person name="Gostincar C."/>
        </authorList>
    </citation>
    <scope>NUCLEOTIDE SEQUENCE [LARGE SCALE GENOMIC DNA]</scope>
    <source>
        <strain evidence="20 21">EXF-1262</strain>
        <strain evidence="19 22">EXF-6152</strain>
    </source>
</reference>
<dbReference type="Gene3D" id="1.10.10.160">
    <property type="match status" value="1"/>
</dbReference>
<dbReference type="Pfam" id="PF08144">
    <property type="entry name" value="CPL"/>
    <property type="match status" value="1"/>
</dbReference>
<evidence type="ECO:0000256" key="10">
    <source>
        <dbReference type="ARBA" id="ARBA00034808"/>
    </source>
</evidence>
<evidence type="ECO:0000256" key="4">
    <source>
        <dbReference type="ARBA" id="ARBA00022801"/>
    </source>
</evidence>
<proteinExistence type="inferred from homology"/>
<dbReference type="InterPro" id="IPR013986">
    <property type="entry name" value="DExx_box_DNA_helicase_dom_sf"/>
</dbReference>
<evidence type="ECO:0000259" key="16">
    <source>
        <dbReference type="PROSITE" id="PS50303"/>
    </source>
</evidence>
<evidence type="ECO:0000256" key="14">
    <source>
        <dbReference type="PROSITE-ProRule" id="PRU00560"/>
    </source>
</evidence>
<evidence type="ECO:0000256" key="9">
    <source>
        <dbReference type="ARBA" id="ARBA00034617"/>
    </source>
</evidence>
<evidence type="ECO:0000256" key="2">
    <source>
        <dbReference type="ARBA" id="ARBA00022737"/>
    </source>
</evidence>
<dbReference type="Pfam" id="PF00580">
    <property type="entry name" value="UvrD-helicase"/>
    <property type="match status" value="1"/>
</dbReference>
<dbReference type="InterPro" id="IPR001313">
    <property type="entry name" value="Pumilio_RNA-bd_rpt"/>
</dbReference>
<feature type="compositionally biased region" description="Basic and acidic residues" evidence="15">
    <location>
        <begin position="1"/>
        <end position="14"/>
    </location>
</feature>
<dbReference type="PROSITE" id="PS51217">
    <property type="entry name" value="UVRD_HELICASE_CTER"/>
    <property type="match status" value="1"/>
</dbReference>
<evidence type="ECO:0000256" key="8">
    <source>
        <dbReference type="ARBA" id="ARBA00023235"/>
    </source>
</evidence>
<evidence type="ECO:0000256" key="5">
    <source>
        <dbReference type="ARBA" id="ARBA00022806"/>
    </source>
</evidence>
<dbReference type="InterPro" id="IPR000212">
    <property type="entry name" value="DNA_helicase_UvrD/REP"/>
</dbReference>
<sequence length="1506" mass="170533">MVKRAANDRKENASKRTKSTFKKEEEVPSKRKAPITSSAPANEEDSEEDEGYEEVPNESDVEEEVEPSDNNDKAAILSGNKKVHAEQKEKAALRKAQKPHSELVARAKIHWEKVRQNKSMTREERQQHLDPLMEVVTGHVKDVIFKHDASRIIQSIVKWGSRKEREIVAQELEGTYLQLAQDKYANFLLTKLIRYCPTHRSKILASFHGHVPRLLLHKYASGVIEDAFALYANAEDRQALVRDFYGKEFALFNDDESKKGKVLKDLLANESQSKREMMMDNVRNTLQSIFEHSDKGAVSHSIVHRALWEYMSSLEFVYGEVEADKKRKSLLEDCDELLPEIVHTRDGSRAAREFIATLTAKERKVILRTIKPHIEKMATDDQAQFVLFTVLDAVDDTKALSQSVIAPMTKAAEELAFDKNGRRSLHYLTTPRSTKHFTPAFIATIAETDESLKRTSKKDANIRRTEIQKASSADLLKIVEEIPRKLIMDAGGSLILSDIMLYTVGDKCKALDALAGLIETSSDVLDFAPASRVYKTILQGGKFDKNTKKVEVSDPEMAKQAAEKIWKALQAHAVKLAKTSGTFILAELAETAAVHNLSAIKEELLNEFDSPQREEIKNSDAKGNTLLLEKLDKLKVTPIEASSMTSMLKEKEEPRYFAGLNTAQLEEYLINTHPAILHEPLSSLQILAGPGSGKTRVLTTRIAHMILHHNILPNNIVAVTFTNKAANEMKTRLRSLIEPSKVESLVMVCLRYIRLYGKHMDPPMPKDWSIIDAGDAKDLVSQVCKADEKLKGMADYCRNQISWYKSKRIDPDDLRDMAEVETDFGKKKSKLQLVYEQYQKKLKSINCLDFDDILLEGCRVFEQVPYAKNNIQVMLVDEFQDTNTVQYQLMTLMAHTGYVSIVGDPDQSIYGWRAAEIGNLSRMKRDFKDTTEIFLEQNYRSSGAIVKAAMTVMSQDKSRPQKSLQTDHPDGSPVTLKRFEDGEDEAYWIAKEIKRMIAHSGNKLRFEDFVILLRFNALSRTVESELNKMRIPVRVLAGTKFFDRAEIKDIMSYLALLVNPSHSPALRRAINTPKRGMGPKSVDEVINIGEKAGVPPFTMLHDGLVKDEKVKGWKTSWKKLAGFVDPLNEARESLYKGKGLSQIVDRLINDIQYKEHLETSCKNKSEFESRVENLKELLSFAATIDRDFEDGTLFKEDEEFDSVKDQNYARIGKFMEISSLDVSFNTENDIDEALGKVTISTIHSAKGLEWPVVFLPAVESGIIPFYKSETDEQEREERRLLYVGMTRAKATLNITHAENRSMKYRAVSDFLRNVLNFDCFQDEAMLIDKGLREQIFSILGLENVDEKELAEAIQEYNKMFKYDPKDFRSGGYTSTSVRDYRTKYRSEERLNPSFEIKNAGMVLPSLNKVSKSSTGFTAGYKNKPFVAPRPANPQVKAEVATSSNVLNSYSSDSTGMSKASDSKRTANLQTFQDDANSWKDSLKVLLPVSSDNESDVKPVKKKKKNS</sequence>
<dbReference type="EMBL" id="SPRC01000010">
    <property type="protein sequence ID" value="TIB81134.1"/>
    <property type="molecule type" value="Genomic_DNA"/>
</dbReference>
<comment type="catalytic activity">
    <reaction evidence="9">
        <text>Couples ATP hydrolysis with the unwinding of duplex DNA by translocating in the 3'-5' direction.</text>
        <dbReference type="EC" id="5.6.2.4"/>
    </reaction>
</comment>
<dbReference type="CDD" id="cd18807">
    <property type="entry name" value="SF1_C_UvrD"/>
    <property type="match status" value="1"/>
</dbReference>
<evidence type="ECO:0000256" key="12">
    <source>
        <dbReference type="PROSITE-ProRule" id="PRU00317"/>
    </source>
</evidence>
<dbReference type="Pfam" id="PF13361">
    <property type="entry name" value="UvrD_C"/>
    <property type="match status" value="1"/>
</dbReference>
<keyword evidence="2" id="KW-0677">Repeat</keyword>
<evidence type="ECO:0000259" key="18">
    <source>
        <dbReference type="PROSITE" id="PS51217"/>
    </source>
</evidence>
<dbReference type="PANTHER" id="PTHR11070">
    <property type="entry name" value="UVRD / RECB / PCRA DNA HELICASE FAMILY MEMBER"/>
    <property type="match status" value="1"/>
</dbReference>
<evidence type="ECO:0000256" key="3">
    <source>
        <dbReference type="ARBA" id="ARBA00022741"/>
    </source>
</evidence>
<evidence type="ECO:0000313" key="22">
    <source>
        <dbReference type="Proteomes" id="UP000310685"/>
    </source>
</evidence>
<keyword evidence="5 14" id="KW-0347">Helicase</keyword>
<dbReference type="PROSITE" id="PS50303">
    <property type="entry name" value="PUM_HD"/>
    <property type="match status" value="1"/>
</dbReference>
<dbReference type="Gene3D" id="1.10.486.10">
    <property type="entry name" value="PCRA, domain 4"/>
    <property type="match status" value="1"/>
</dbReference>
<accession>A0A4T0MDI0</accession>
<dbReference type="PROSITE" id="PS50302">
    <property type="entry name" value="PUM"/>
    <property type="match status" value="1"/>
</dbReference>
<dbReference type="GO" id="GO:0016787">
    <property type="term" value="F:hydrolase activity"/>
    <property type="evidence" value="ECO:0007669"/>
    <property type="project" value="UniProtKB-UniRule"/>
</dbReference>
<dbReference type="InterPro" id="IPR011989">
    <property type="entry name" value="ARM-like"/>
</dbReference>
<dbReference type="GO" id="GO:0043138">
    <property type="term" value="F:3'-5' DNA helicase activity"/>
    <property type="evidence" value="ECO:0007669"/>
    <property type="project" value="UniProtKB-EC"/>
</dbReference>
<dbReference type="InterPro" id="IPR012959">
    <property type="entry name" value="CPL_dom"/>
</dbReference>
<dbReference type="GO" id="GO:0000725">
    <property type="term" value="P:recombinational repair"/>
    <property type="evidence" value="ECO:0007669"/>
    <property type="project" value="TreeGrafter"/>
</dbReference>
<feature type="compositionally biased region" description="Acidic residues" evidence="15">
    <location>
        <begin position="42"/>
        <end position="69"/>
    </location>
</feature>
<dbReference type="InterPro" id="IPR027417">
    <property type="entry name" value="P-loop_NTPase"/>
</dbReference>
<feature type="repeat" description="Pumilio" evidence="12">
    <location>
        <begin position="171"/>
        <end position="206"/>
    </location>
</feature>
<comment type="similarity">
    <text evidence="1">Belongs to the helicase family. UvrD subfamily.</text>
</comment>
<organism evidence="19 22">
    <name type="scientific">Wallemia mellicola</name>
    <dbReference type="NCBI Taxonomy" id="1708541"/>
    <lineage>
        <taxon>Eukaryota</taxon>
        <taxon>Fungi</taxon>
        <taxon>Dikarya</taxon>
        <taxon>Basidiomycota</taxon>
        <taxon>Wallemiomycotina</taxon>
        <taxon>Wallemiomycetes</taxon>
        <taxon>Wallemiales</taxon>
        <taxon>Wallemiaceae</taxon>
        <taxon>Wallemia</taxon>
    </lineage>
</organism>
<name>A0A4T0MDI0_9BASI</name>
<evidence type="ECO:0000259" key="17">
    <source>
        <dbReference type="PROSITE" id="PS51198"/>
    </source>
</evidence>
<comment type="catalytic activity">
    <reaction evidence="11">
        <text>ATP + H2O = ADP + phosphate + H(+)</text>
        <dbReference type="Rhea" id="RHEA:13065"/>
        <dbReference type="ChEBI" id="CHEBI:15377"/>
        <dbReference type="ChEBI" id="CHEBI:15378"/>
        <dbReference type="ChEBI" id="CHEBI:30616"/>
        <dbReference type="ChEBI" id="CHEBI:43474"/>
        <dbReference type="ChEBI" id="CHEBI:456216"/>
        <dbReference type="EC" id="5.6.2.4"/>
    </reaction>
</comment>
<dbReference type="PROSITE" id="PS51198">
    <property type="entry name" value="UVRD_HELICASE_ATP_BIND"/>
    <property type="match status" value="1"/>
</dbReference>
<dbReference type="SUPFAM" id="SSF48371">
    <property type="entry name" value="ARM repeat"/>
    <property type="match status" value="1"/>
</dbReference>
<dbReference type="InterPro" id="IPR033133">
    <property type="entry name" value="PUM-HD"/>
</dbReference>
<feature type="domain" description="UvrD-like helicase C-terminal" evidence="18">
    <location>
        <begin position="943"/>
        <end position="1247"/>
    </location>
</feature>
<evidence type="ECO:0000313" key="19">
    <source>
        <dbReference type="EMBL" id="TIB81134.1"/>
    </source>
</evidence>
<keyword evidence="13" id="KW-0802">TPR repeat</keyword>
<dbReference type="EMBL" id="SPRH01000034">
    <property type="protein sequence ID" value="TIB98898.1"/>
    <property type="molecule type" value="Genomic_DNA"/>
</dbReference>
<dbReference type="EC" id="5.6.2.4" evidence="10"/>
<keyword evidence="4 14" id="KW-0378">Hydrolase</keyword>
<dbReference type="InterPro" id="IPR014016">
    <property type="entry name" value="UvrD-like_ATP-bd"/>
</dbReference>
<evidence type="ECO:0000256" key="13">
    <source>
        <dbReference type="PROSITE-ProRule" id="PRU00339"/>
    </source>
</evidence>
<evidence type="ECO:0000256" key="7">
    <source>
        <dbReference type="ARBA" id="ARBA00023125"/>
    </source>
</evidence>
<evidence type="ECO:0000256" key="11">
    <source>
        <dbReference type="ARBA" id="ARBA00048988"/>
    </source>
</evidence>
<feature type="repeat" description="TPR" evidence="13">
    <location>
        <begin position="1333"/>
        <end position="1366"/>
    </location>
</feature>
<feature type="binding site" evidence="14">
    <location>
        <begin position="688"/>
        <end position="695"/>
    </location>
    <ligand>
        <name>ATP</name>
        <dbReference type="ChEBI" id="CHEBI:30616"/>
    </ligand>
</feature>
<evidence type="ECO:0000256" key="15">
    <source>
        <dbReference type="SAM" id="MobiDB-lite"/>
    </source>
</evidence>
<dbReference type="CDD" id="cd17932">
    <property type="entry name" value="DEXQc_UvrD"/>
    <property type="match status" value="1"/>
</dbReference>
<dbReference type="GO" id="GO:0005524">
    <property type="term" value="F:ATP binding"/>
    <property type="evidence" value="ECO:0007669"/>
    <property type="project" value="UniProtKB-UniRule"/>
</dbReference>
<dbReference type="InterPro" id="IPR016024">
    <property type="entry name" value="ARM-type_fold"/>
</dbReference>
<dbReference type="InterPro" id="IPR014017">
    <property type="entry name" value="DNA_helicase_UvrD-like_C"/>
</dbReference>
<feature type="domain" description="PUM-HD" evidence="16">
    <location>
        <begin position="113"/>
        <end position="471"/>
    </location>
</feature>
<keyword evidence="3 14" id="KW-0547">Nucleotide-binding</keyword>
<dbReference type="SUPFAM" id="SSF52540">
    <property type="entry name" value="P-loop containing nucleoside triphosphate hydrolases"/>
    <property type="match status" value="1"/>
</dbReference>
<dbReference type="PROSITE" id="PS50005">
    <property type="entry name" value="TPR"/>
    <property type="match status" value="1"/>
</dbReference>
<feature type="region of interest" description="Disordered" evidence="15">
    <location>
        <begin position="1487"/>
        <end position="1506"/>
    </location>
</feature>
<evidence type="ECO:0000256" key="6">
    <source>
        <dbReference type="ARBA" id="ARBA00022840"/>
    </source>
</evidence>
<keyword evidence="8" id="KW-0413">Isomerase</keyword>
<feature type="compositionally biased region" description="Basic and acidic residues" evidence="15">
    <location>
        <begin position="83"/>
        <end position="92"/>
    </location>
</feature>
<dbReference type="Gene3D" id="3.40.50.300">
    <property type="entry name" value="P-loop containing nucleotide triphosphate hydrolases"/>
    <property type="match status" value="2"/>
</dbReference>
<evidence type="ECO:0000256" key="1">
    <source>
        <dbReference type="ARBA" id="ARBA00009922"/>
    </source>
</evidence>
<dbReference type="InterPro" id="IPR019734">
    <property type="entry name" value="TPR_rpt"/>
</dbReference>
<evidence type="ECO:0000313" key="20">
    <source>
        <dbReference type="EMBL" id="TIB98898.1"/>
    </source>
</evidence>
<dbReference type="SMART" id="SM00025">
    <property type="entry name" value="Pumilio"/>
    <property type="match status" value="4"/>
</dbReference>
<dbReference type="GO" id="GO:0003677">
    <property type="term" value="F:DNA binding"/>
    <property type="evidence" value="ECO:0007669"/>
    <property type="project" value="UniProtKB-KW"/>
</dbReference>
<feature type="region of interest" description="Disordered" evidence="15">
    <location>
        <begin position="1"/>
        <end position="99"/>
    </location>
</feature>